<dbReference type="OrthoDB" id="297496at2759"/>
<accession>A0A183IH94</accession>
<dbReference type="Pfam" id="PF07885">
    <property type="entry name" value="Ion_trans_2"/>
    <property type="match status" value="2"/>
</dbReference>
<evidence type="ECO:0000256" key="8">
    <source>
        <dbReference type="RuleBase" id="RU003857"/>
    </source>
</evidence>
<dbReference type="InterPro" id="IPR013099">
    <property type="entry name" value="K_chnl_dom"/>
</dbReference>
<evidence type="ECO:0000259" key="10">
    <source>
        <dbReference type="Pfam" id="PF07885"/>
    </source>
</evidence>
<dbReference type="GO" id="GO:0005886">
    <property type="term" value="C:plasma membrane"/>
    <property type="evidence" value="ECO:0007669"/>
    <property type="project" value="TreeGrafter"/>
</dbReference>
<evidence type="ECO:0000256" key="6">
    <source>
        <dbReference type="ARBA" id="ARBA00023136"/>
    </source>
</evidence>
<dbReference type="InterPro" id="IPR003280">
    <property type="entry name" value="2pore_dom_K_chnl"/>
</dbReference>
<reference evidence="13" key="1">
    <citation type="submission" date="2016-06" db="UniProtKB">
        <authorList>
            <consortium name="WormBaseParasite"/>
        </authorList>
    </citation>
    <scope>IDENTIFICATION</scope>
</reference>
<keyword evidence="6 9" id="KW-0472">Membrane</keyword>
<feature type="domain" description="Potassium channel" evidence="10">
    <location>
        <begin position="260"/>
        <end position="329"/>
    </location>
</feature>
<feature type="transmembrane region" description="Helical" evidence="9">
    <location>
        <begin position="253"/>
        <end position="272"/>
    </location>
</feature>
<sequence>MIFFQKALRRKDFSNKALLYLQALKILLPHVGLTVLLLGYLASGAVMLMWMEQQKEVEKRNDKVFKVTQIHELIVNVSVQLCQKNSPYDVGIVSTRMKKLLNLLSEMNEYDERFDDEHQPWDDDRAQMSIRWTFAAAVLYSLTVITTTGYDHVTPLTNGGRIFTVIFGLVGIPLMFITAADIGKFLSTMVTYVHKKVILFGRYAGQKLPFMQNAHMARIRNDKNSSILPVHLNDIDLQLFTQEESELPVELPIVAYFMLILSYCAVGSALFTSYERGSLWTFVYGFFFSFNAITTIGLGNIKVQNNVYLVLIVVYTIIGLSLITMCIDLASAQLKLLFTKLHYFGRKFRGARVTVLNMSDDIKEAIRIIAALRKFHPSKEKFTVEDIRRYLEIERQFLLKPFVPENMNYIQWADDDSYTSTLSLNLLPHLQGTSQYSCSAKCEIENPVLDKNAQF</sequence>
<dbReference type="GO" id="GO:0030322">
    <property type="term" value="P:stabilization of membrane potential"/>
    <property type="evidence" value="ECO:0007669"/>
    <property type="project" value="TreeGrafter"/>
</dbReference>
<evidence type="ECO:0000313" key="11">
    <source>
        <dbReference type="EMBL" id="VDO99624.1"/>
    </source>
</evidence>
<evidence type="ECO:0000256" key="7">
    <source>
        <dbReference type="ARBA" id="ARBA00023303"/>
    </source>
</evidence>
<evidence type="ECO:0000256" key="3">
    <source>
        <dbReference type="ARBA" id="ARBA00022692"/>
    </source>
</evidence>
<evidence type="ECO:0000256" key="1">
    <source>
        <dbReference type="ARBA" id="ARBA00004141"/>
    </source>
</evidence>
<keyword evidence="3 8" id="KW-0812">Transmembrane</keyword>
<dbReference type="Proteomes" id="UP000270296">
    <property type="component" value="Unassembled WGS sequence"/>
</dbReference>
<evidence type="ECO:0000256" key="4">
    <source>
        <dbReference type="ARBA" id="ARBA00022989"/>
    </source>
</evidence>
<protein>
    <submittedName>
        <fullName evidence="13">Ion_trans_2 domain-containing protein</fullName>
    </submittedName>
</protein>
<dbReference type="Gene3D" id="1.10.287.70">
    <property type="match status" value="1"/>
</dbReference>
<dbReference type="AlphaFoldDB" id="A0A183IH94"/>
<name>A0A183IH94_9BILA</name>
<organism evidence="13">
    <name type="scientific">Soboliphyme baturini</name>
    <dbReference type="NCBI Taxonomy" id="241478"/>
    <lineage>
        <taxon>Eukaryota</taxon>
        <taxon>Metazoa</taxon>
        <taxon>Ecdysozoa</taxon>
        <taxon>Nematoda</taxon>
        <taxon>Enoplea</taxon>
        <taxon>Dorylaimia</taxon>
        <taxon>Dioctophymatida</taxon>
        <taxon>Dioctophymatoidea</taxon>
        <taxon>Soboliphymatidae</taxon>
        <taxon>Soboliphyme</taxon>
    </lineage>
</organism>
<dbReference type="PANTHER" id="PTHR11003:SF322">
    <property type="entry name" value="POTASSIUM CHANNEL DOMAIN-CONTAINING PROTEIN"/>
    <property type="match status" value="1"/>
</dbReference>
<feature type="transmembrane region" description="Helical" evidence="9">
    <location>
        <begin position="279"/>
        <end position="301"/>
    </location>
</feature>
<dbReference type="GO" id="GO:0022841">
    <property type="term" value="F:potassium ion leak channel activity"/>
    <property type="evidence" value="ECO:0007669"/>
    <property type="project" value="TreeGrafter"/>
</dbReference>
<feature type="domain" description="Potassium channel" evidence="10">
    <location>
        <begin position="130"/>
        <end position="187"/>
    </location>
</feature>
<keyword evidence="7 8" id="KW-0407">Ion channel</keyword>
<dbReference type="WBParaSite" id="SBAD_0000313301-mRNA-1">
    <property type="protein sequence ID" value="SBAD_0000313301-mRNA-1"/>
    <property type="gene ID" value="SBAD_0000313301"/>
</dbReference>
<keyword evidence="4 9" id="KW-1133">Transmembrane helix</keyword>
<feature type="transmembrane region" description="Helical" evidence="9">
    <location>
        <begin position="130"/>
        <end position="150"/>
    </location>
</feature>
<keyword evidence="2 8" id="KW-0813">Transport</keyword>
<keyword evidence="5 8" id="KW-0406">Ion transport</keyword>
<feature type="transmembrane region" description="Helical" evidence="9">
    <location>
        <begin position="307"/>
        <end position="330"/>
    </location>
</feature>
<dbReference type="SUPFAM" id="SSF81324">
    <property type="entry name" value="Voltage-gated potassium channels"/>
    <property type="match status" value="2"/>
</dbReference>
<evidence type="ECO:0000313" key="12">
    <source>
        <dbReference type="Proteomes" id="UP000270296"/>
    </source>
</evidence>
<reference evidence="11 12" key="2">
    <citation type="submission" date="2018-11" db="EMBL/GenBank/DDBJ databases">
        <authorList>
            <consortium name="Pathogen Informatics"/>
        </authorList>
    </citation>
    <scope>NUCLEOTIDE SEQUENCE [LARGE SCALE GENOMIC DNA]</scope>
</reference>
<comment type="subcellular location">
    <subcellularLocation>
        <location evidence="1">Membrane</location>
        <topology evidence="1">Multi-pass membrane protein</topology>
    </subcellularLocation>
</comment>
<feature type="transmembrane region" description="Helical" evidence="9">
    <location>
        <begin position="26"/>
        <end position="51"/>
    </location>
</feature>
<dbReference type="GO" id="GO:0015271">
    <property type="term" value="F:outward rectifier potassium channel activity"/>
    <property type="evidence" value="ECO:0007669"/>
    <property type="project" value="TreeGrafter"/>
</dbReference>
<dbReference type="PANTHER" id="PTHR11003">
    <property type="entry name" value="POTASSIUM CHANNEL, SUBFAMILY K"/>
    <property type="match status" value="1"/>
</dbReference>
<feature type="transmembrane region" description="Helical" evidence="9">
    <location>
        <begin position="162"/>
        <end position="180"/>
    </location>
</feature>
<gene>
    <name evidence="11" type="ORF">SBAD_LOCUS2989</name>
</gene>
<dbReference type="EMBL" id="UZAM01007511">
    <property type="protein sequence ID" value="VDO99624.1"/>
    <property type="molecule type" value="Genomic_DNA"/>
</dbReference>
<evidence type="ECO:0000313" key="13">
    <source>
        <dbReference type="WBParaSite" id="SBAD_0000313301-mRNA-1"/>
    </source>
</evidence>
<dbReference type="PRINTS" id="PR01333">
    <property type="entry name" value="2POREKCHANEL"/>
</dbReference>
<evidence type="ECO:0000256" key="5">
    <source>
        <dbReference type="ARBA" id="ARBA00023065"/>
    </source>
</evidence>
<comment type="similarity">
    <text evidence="8">Belongs to the two pore domain potassium channel (TC 1.A.1.8) family.</text>
</comment>
<evidence type="ECO:0000256" key="9">
    <source>
        <dbReference type="SAM" id="Phobius"/>
    </source>
</evidence>
<keyword evidence="12" id="KW-1185">Reference proteome</keyword>
<evidence type="ECO:0000256" key="2">
    <source>
        <dbReference type="ARBA" id="ARBA00022448"/>
    </source>
</evidence>
<proteinExistence type="inferred from homology"/>